<feature type="DNA-binding region" description="H-T-H motif" evidence="2">
    <location>
        <begin position="32"/>
        <end position="51"/>
    </location>
</feature>
<accession>A0A1M7RMS7</accession>
<sequence length="201" mass="21839">MSVRKAKAAETRAALLSAARTVFVERGYLNTKIVDITSAAGRATGVFYDHFADKEELLQALLMELHGQARERLADGGHPREHDLTDPEVLREHLATTWQVMRANLPVVVALFESTVAAGPKSDAMWRRLTQDTDMIRDHLEYVRELGRTLPGDPTLVAAAMGGMLSMLAYATLSSGAINASDDEIVDTVTALLLNGLAGPR</sequence>
<dbReference type="InterPro" id="IPR050624">
    <property type="entry name" value="HTH-type_Tx_Regulator"/>
</dbReference>
<dbReference type="Pfam" id="PF00440">
    <property type="entry name" value="TetR_N"/>
    <property type="match status" value="1"/>
</dbReference>
<dbReference type="PANTHER" id="PTHR43479">
    <property type="entry name" value="ACREF/ENVCD OPERON REPRESSOR-RELATED"/>
    <property type="match status" value="1"/>
</dbReference>
<dbReference type="RefSeq" id="WP_073265692.1">
    <property type="nucleotide sequence ID" value="NZ_FRCS01000026.1"/>
</dbReference>
<dbReference type="Gene3D" id="1.10.10.60">
    <property type="entry name" value="Homeodomain-like"/>
    <property type="match status" value="1"/>
</dbReference>
<evidence type="ECO:0000256" key="2">
    <source>
        <dbReference type="PROSITE-ProRule" id="PRU00335"/>
    </source>
</evidence>
<protein>
    <submittedName>
        <fullName evidence="4">Transcriptional regulator, TetR family</fullName>
    </submittedName>
</protein>
<keyword evidence="5" id="KW-1185">Reference proteome</keyword>
<evidence type="ECO:0000259" key="3">
    <source>
        <dbReference type="PROSITE" id="PS50977"/>
    </source>
</evidence>
<organism evidence="4 5">
    <name type="scientific">Cryptosporangium aurantiacum</name>
    <dbReference type="NCBI Taxonomy" id="134849"/>
    <lineage>
        <taxon>Bacteria</taxon>
        <taxon>Bacillati</taxon>
        <taxon>Actinomycetota</taxon>
        <taxon>Actinomycetes</taxon>
        <taxon>Cryptosporangiales</taxon>
        <taxon>Cryptosporangiaceae</taxon>
        <taxon>Cryptosporangium</taxon>
    </lineage>
</organism>
<dbReference type="InterPro" id="IPR009057">
    <property type="entry name" value="Homeodomain-like_sf"/>
</dbReference>
<dbReference type="OrthoDB" id="3237195at2"/>
<dbReference type="InterPro" id="IPR001647">
    <property type="entry name" value="HTH_TetR"/>
</dbReference>
<dbReference type="PRINTS" id="PR00455">
    <property type="entry name" value="HTHTETR"/>
</dbReference>
<evidence type="ECO:0000313" key="5">
    <source>
        <dbReference type="Proteomes" id="UP000184440"/>
    </source>
</evidence>
<dbReference type="STRING" id="134849.SAMN05443668_12617"/>
<dbReference type="GO" id="GO:0003677">
    <property type="term" value="F:DNA binding"/>
    <property type="evidence" value="ECO:0007669"/>
    <property type="project" value="UniProtKB-UniRule"/>
</dbReference>
<evidence type="ECO:0000256" key="1">
    <source>
        <dbReference type="ARBA" id="ARBA00023125"/>
    </source>
</evidence>
<keyword evidence="1 2" id="KW-0238">DNA-binding</keyword>
<dbReference type="EMBL" id="FRCS01000026">
    <property type="protein sequence ID" value="SHN47635.1"/>
    <property type="molecule type" value="Genomic_DNA"/>
</dbReference>
<name>A0A1M7RMS7_9ACTN</name>
<dbReference type="Gene3D" id="1.10.357.10">
    <property type="entry name" value="Tetracycline Repressor, domain 2"/>
    <property type="match status" value="1"/>
</dbReference>
<dbReference type="PANTHER" id="PTHR43479:SF11">
    <property type="entry name" value="ACREF_ENVCD OPERON REPRESSOR-RELATED"/>
    <property type="match status" value="1"/>
</dbReference>
<dbReference type="PROSITE" id="PS50977">
    <property type="entry name" value="HTH_TETR_2"/>
    <property type="match status" value="1"/>
</dbReference>
<feature type="domain" description="HTH tetR-type" evidence="3">
    <location>
        <begin position="9"/>
        <end position="69"/>
    </location>
</feature>
<gene>
    <name evidence="4" type="ORF">SAMN05443668_12617</name>
</gene>
<evidence type="ECO:0000313" key="4">
    <source>
        <dbReference type="EMBL" id="SHN47635.1"/>
    </source>
</evidence>
<proteinExistence type="predicted"/>
<dbReference type="SUPFAM" id="SSF46689">
    <property type="entry name" value="Homeodomain-like"/>
    <property type="match status" value="1"/>
</dbReference>
<reference evidence="4 5" key="1">
    <citation type="submission" date="2016-11" db="EMBL/GenBank/DDBJ databases">
        <authorList>
            <person name="Jaros S."/>
            <person name="Januszkiewicz K."/>
            <person name="Wedrychowicz H."/>
        </authorList>
    </citation>
    <scope>NUCLEOTIDE SEQUENCE [LARGE SCALE GENOMIC DNA]</scope>
    <source>
        <strain evidence="4 5">DSM 46144</strain>
    </source>
</reference>
<dbReference type="AlphaFoldDB" id="A0A1M7RMS7"/>
<dbReference type="SUPFAM" id="SSF48498">
    <property type="entry name" value="Tetracyclin repressor-like, C-terminal domain"/>
    <property type="match status" value="1"/>
</dbReference>
<dbReference type="Proteomes" id="UP000184440">
    <property type="component" value="Unassembled WGS sequence"/>
</dbReference>
<dbReference type="InterPro" id="IPR036271">
    <property type="entry name" value="Tet_transcr_reg_TetR-rel_C_sf"/>
</dbReference>